<evidence type="ECO:0000259" key="6">
    <source>
        <dbReference type="Pfam" id="PF04932"/>
    </source>
</evidence>
<accession>A0ABR9AP01</accession>
<dbReference type="GO" id="GO:0016874">
    <property type="term" value="F:ligase activity"/>
    <property type="evidence" value="ECO:0007669"/>
    <property type="project" value="UniProtKB-KW"/>
</dbReference>
<evidence type="ECO:0000256" key="5">
    <source>
        <dbReference type="SAM" id="Phobius"/>
    </source>
</evidence>
<reference evidence="7 8" key="1">
    <citation type="submission" date="2020-09" db="EMBL/GenBank/DDBJ databases">
        <title>Echinicola sp. CAU 1574 isolated from sand of Sido Beach.</title>
        <authorList>
            <person name="Kim W."/>
        </authorList>
    </citation>
    <scope>NUCLEOTIDE SEQUENCE [LARGE SCALE GENOMIC DNA]</scope>
    <source>
        <strain evidence="7 8">CAU 1574</strain>
    </source>
</reference>
<feature type="transmembrane region" description="Helical" evidence="5">
    <location>
        <begin position="112"/>
        <end position="131"/>
    </location>
</feature>
<organism evidence="7 8">
    <name type="scientific">Echinicola arenosa</name>
    <dbReference type="NCBI Taxonomy" id="2774144"/>
    <lineage>
        <taxon>Bacteria</taxon>
        <taxon>Pseudomonadati</taxon>
        <taxon>Bacteroidota</taxon>
        <taxon>Cytophagia</taxon>
        <taxon>Cytophagales</taxon>
        <taxon>Cyclobacteriaceae</taxon>
        <taxon>Echinicola</taxon>
    </lineage>
</organism>
<dbReference type="PANTHER" id="PTHR37422">
    <property type="entry name" value="TEICHURONIC ACID BIOSYNTHESIS PROTEIN TUAE"/>
    <property type="match status" value="1"/>
</dbReference>
<evidence type="ECO:0000313" key="8">
    <source>
        <dbReference type="Proteomes" id="UP000647133"/>
    </source>
</evidence>
<feature type="transmembrane region" description="Helical" evidence="5">
    <location>
        <begin position="80"/>
        <end position="100"/>
    </location>
</feature>
<feature type="transmembrane region" description="Helical" evidence="5">
    <location>
        <begin position="168"/>
        <end position="185"/>
    </location>
</feature>
<keyword evidence="7" id="KW-0436">Ligase</keyword>
<sequence length="393" mass="45079">MSSGHFQWRTVQVSEWLFCLSILSTCFPIKVYPIVFLVSSIISIWETKSKTFPTWALFLTIFSAYALISFGFHYGGQSAMIANLAKLLINFLFLFSAANWISQRDNSRLLQLINWTLHLLFVLVFIQLLVYHQALNFRLLAGSSSSGQASMLYSANLFFWGLDDKNMFGARIALLGFIYILIPVIQLNRIKCWRIIAIFILAYLSLSRTPIVALLLGCGYLLWASSTKKYRIIILVLLIAISPFILDKVIRIDQLTASNDGMGVRLVYWKAFYEHFLTISPWGNGFMSAPSFLSKYADFYHGEPHIHNTFMTTYLELGIIGFLSYLLFLVYFIKKCYQQSPKPHWWIACFLPLIAIMCILYSGYDNDLVIYLLLLSLFSMLGKIDFGQIKIGI</sequence>
<proteinExistence type="predicted"/>
<evidence type="ECO:0000256" key="4">
    <source>
        <dbReference type="ARBA" id="ARBA00023136"/>
    </source>
</evidence>
<gene>
    <name evidence="7" type="ORF">IFO69_14890</name>
</gene>
<evidence type="ECO:0000256" key="1">
    <source>
        <dbReference type="ARBA" id="ARBA00004141"/>
    </source>
</evidence>
<evidence type="ECO:0000313" key="7">
    <source>
        <dbReference type="EMBL" id="MBD8490041.1"/>
    </source>
</evidence>
<feature type="transmembrane region" description="Helical" evidence="5">
    <location>
        <begin position="313"/>
        <end position="333"/>
    </location>
</feature>
<feature type="transmembrane region" description="Helical" evidence="5">
    <location>
        <begin position="20"/>
        <end position="45"/>
    </location>
</feature>
<dbReference type="PANTHER" id="PTHR37422:SF13">
    <property type="entry name" value="LIPOPOLYSACCHARIDE BIOSYNTHESIS PROTEIN PA4999-RELATED"/>
    <property type="match status" value="1"/>
</dbReference>
<evidence type="ECO:0000256" key="3">
    <source>
        <dbReference type="ARBA" id="ARBA00022989"/>
    </source>
</evidence>
<protein>
    <submittedName>
        <fullName evidence="7">O-antigen ligase family protein</fullName>
    </submittedName>
</protein>
<feature type="transmembrane region" description="Helical" evidence="5">
    <location>
        <begin position="197"/>
        <end position="224"/>
    </location>
</feature>
<keyword evidence="8" id="KW-1185">Reference proteome</keyword>
<keyword evidence="4 5" id="KW-0472">Membrane</keyword>
<feature type="transmembrane region" description="Helical" evidence="5">
    <location>
        <begin position="345"/>
        <end position="362"/>
    </location>
</feature>
<dbReference type="Proteomes" id="UP000647133">
    <property type="component" value="Unassembled WGS sequence"/>
</dbReference>
<feature type="transmembrane region" description="Helical" evidence="5">
    <location>
        <begin position="230"/>
        <end position="250"/>
    </location>
</feature>
<comment type="caution">
    <text evidence="7">The sequence shown here is derived from an EMBL/GenBank/DDBJ whole genome shotgun (WGS) entry which is preliminary data.</text>
</comment>
<dbReference type="Pfam" id="PF04932">
    <property type="entry name" value="Wzy_C"/>
    <property type="match status" value="1"/>
</dbReference>
<keyword evidence="3 5" id="KW-1133">Transmembrane helix</keyword>
<dbReference type="InterPro" id="IPR007016">
    <property type="entry name" value="O-antigen_ligase-rel_domated"/>
</dbReference>
<dbReference type="EMBL" id="JACYTQ010000005">
    <property type="protein sequence ID" value="MBD8490041.1"/>
    <property type="molecule type" value="Genomic_DNA"/>
</dbReference>
<name>A0ABR9AP01_9BACT</name>
<feature type="domain" description="O-antigen ligase-related" evidence="6">
    <location>
        <begin position="196"/>
        <end position="326"/>
    </location>
</feature>
<feature type="transmembrane region" description="Helical" evidence="5">
    <location>
        <begin position="271"/>
        <end position="293"/>
    </location>
</feature>
<keyword evidence="2 5" id="KW-0812">Transmembrane</keyword>
<feature type="transmembrane region" description="Helical" evidence="5">
    <location>
        <begin position="368"/>
        <end position="386"/>
    </location>
</feature>
<evidence type="ECO:0000256" key="2">
    <source>
        <dbReference type="ARBA" id="ARBA00022692"/>
    </source>
</evidence>
<feature type="transmembrane region" description="Helical" evidence="5">
    <location>
        <begin position="52"/>
        <end position="74"/>
    </location>
</feature>
<comment type="subcellular location">
    <subcellularLocation>
        <location evidence="1">Membrane</location>
        <topology evidence="1">Multi-pass membrane protein</topology>
    </subcellularLocation>
</comment>
<dbReference type="InterPro" id="IPR051533">
    <property type="entry name" value="WaaL-like"/>
</dbReference>